<feature type="transmembrane region" description="Helical" evidence="8">
    <location>
        <begin position="339"/>
        <end position="357"/>
    </location>
</feature>
<evidence type="ECO:0000256" key="2">
    <source>
        <dbReference type="ARBA" id="ARBA00010992"/>
    </source>
</evidence>
<dbReference type="EMBL" id="SRMI01000008">
    <property type="protein sequence ID" value="TVY65032.1"/>
    <property type="molecule type" value="Genomic_DNA"/>
</dbReference>
<feature type="transmembrane region" description="Helical" evidence="8">
    <location>
        <begin position="181"/>
        <end position="199"/>
    </location>
</feature>
<dbReference type="GO" id="GO:0016020">
    <property type="term" value="C:membrane"/>
    <property type="evidence" value="ECO:0007669"/>
    <property type="project" value="UniProtKB-SubCell"/>
</dbReference>
<keyword evidence="4 8" id="KW-0812">Transmembrane</keyword>
<evidence type="ECO:0000256" key="8">
    <source>
        <dbReference type="SAM" id="Phobius"/>
    </source>
</evidence>
<proteinExistence type="inferred from homology"/>
<evidence type="ECO:0000256" key="3">
    <source>
        <dbReference type="ARBA" id="ARBA00022448"/>
    </source>
</evidence>
<comment type="caution">
    <text evidence="10">The sequence shown here is derived from an EMBL/GenBank/DDBJ whole genome shotgun (WGS) entry which is preliminary data.</text>
</comment>
<evidence type="ECO:0000313" key="11">
    <source>
        <dbReference type="Proteomes" id="UP000320707"/>
    </source>
</evidence>
<dbReference type="Proteomes" id="UP000320707">
    <property type="component" value="Unassembled WGS sequence"/>
</dbReference>
<dbReference type="GO" id="GO:0005351">
    <property type="term" value="F:carbohydrate:proton symporter activity"/>
    <property type="evidence" value="ECO:0007669"/>
    <property type="project" value="TreeGrafter"/>
</dbReference>
<feature type="transmembrane region" description="Helical" evidence="8">
    <location>
        <begin position="395"/>
        <end position="421"/>
    </location>
</feature>
<dbReference type="SUPFAM" id="SSF103473">
    <property type="entry name" value="MFS general substrate transporter"/>
    <property type="match status" value="1"/>
</dbReference>
<organism evidence="10 11">
    <name type="scientific">Fusarium oxysporum f. sp. cubense</name>
    <dbReference type="NCBI Taxonomy" id="61366"/>
    <lineage>
        <taxon>Eukaryota</taxon>
        <taxon>Fungi</taxon>
        <taxon>Dikarya</taxon>
        <taxon>Ascomycota</taxon>
        <taxon>Pezizomycotina</taxon>
        <taxon>Sordariomycetes</taxon>
        <taxon>Hypocreomycetidae</taxon>
        <taxon>Hypocreales</taxon>
        <taxon>Nectriaceae</taxon>
        <taxon>Fusarium</taxon>
        <taxon>Fusarium oxysporum species complex</taxon>
    </lineage>
</organism>
<dbReference type="InterPro" id="IPR036259">
    <property type="entry name" value="MFS_trans_sf"/>
</dbReference>
<evidence type="ECO:0000256" key="5">
    <source>
        <dbReference type="ARBA" id="ARBA00022989"/>
    </source>
</evidence>
<feature type="domain" description="Major facilitator superfamily (MFS) profile" evidence="9">
    <location>
        <begin position="49"/>
        <end position="487"/>
    </location>
</feature>
<evidence type="ECO:0000256" key="1">
    <source>
        <dbReference type="ARBA" id="ARBA00004141"/>
    </source>
</evidence>
<feature type="transmembrane region" description="Helical" evidence="8">
    <location>
        <begin position="297"/>
        <end position="319"/>
    </location>
</feature>
<dbReference type="FunFam" id="1.20.1250.20:FF:000134">
    <property type="entry name" value="MFS sugar transporter protein"/>
    <property type="match status" value="1"/>
</dbReference>
<name>A0A559KXW1_FUSOC</name>
<dbReference type="PRINTS" id="PR00171">
    <property type="entry name" value="SUGRTRNSPORT"/>
</dbReference>
<gene>
    <name evidence="10" type="ORF">Focb16_v015643</name>
</gene>
<dbReference type="InterPro" id="IPR005828">
    <property type="entry name" value="MFS_sugar_transport-like"/>
</dbReference>
<evidence type="ECO:0000256" key="4">
    <source>
        <dbReference type="ARBA" id="ARBA00022692"/>
    </source>
</evidence>
<accession>A0A559KXW1</accession>
<feature type="transmembrane region" description="Helical" evidence="8">
    <location>
        <begin position="364"/>
        <end position="383"/>
    </location>
</feature>
<dbReference type="Gene3D" id="1.20.1250.20">
    <property type="entry name" value="MFS general substrate transporter like domains"/>
    <property type="match status" value="1"/>
</dbReference>
<dbReference type="InterPro" id="IPR005829">
    <property type="entry name" value="Sugar_transporter_CS"/>
</dbReference>
<keyword evidence="3 7" id="KW-0813">Transport</keyword>
<dbReference type="InterPro" id="IPR020846">
    <property type="entry name" value="MFS_dom"/>
</dbReference>
<dbReference type="Pfam" id="PF00083">
    <property type="entry name" value="Sugar_tr"/>
    <property type="match status" value="1"/>
</dbReference>
<dbReference type="AlphaFoldDB" id="A0A559KXW1"/>
<dbReference type="PROSITE" id="PS00216">
    <property type="entry name" value="SUGAR_TRANSPORT_1"/>
    <property type="match status" value="1"/>
</dbReference>
<evidence type="ECO:0000256" key="7">
    <source>
        <dbReference type="RuleBase" id="RU003346"/>
    </source>
</evidence>
<comment type="subcellular location">
    <subcellularLocation>
        <location evidence="1">Membrane</location>
        <topology evidence="1">Multi-pass membrane protein</topology>
    </subcellularLocation>
</comment>
<sequence length="533" mass="58558">MLFRRRAAASKADLKKDYVKLVGPELAAALPLDDRPWWVVPHLLQLNAVLGICCVSAATLGYDGVLMNALQISPLWQDYYNHPSAPRLGAINCMLPVGKVLGSIVVAPISNRLGRKKTLITGFCFAIIGAALQTASVNYPLLVVSRLILGIGSAFMSQPSPILIGELAYPTHRGRLTALYQTFYFFGAIAAAWISFGSLKMTSNWSWRLPTLLQGAAPILQLLFSYFLPESPRFLVAKGKSGEARRLLTKFHAAGDENSPLVAIEMLQIEEAIRQDRESANEGMLKLLSKPANRRRILVVSILAIASQWAGNGVLSYYLALVLKAIGITNPTHQSLINGGLQIFNMLSAMLCGAMLVDRLGRRTLLLWSAAGMCVSYVAWTVLNAQFTNTHSKGVGMAVLPFLFIFNFHYAIALTPLLYAYPTEIFPYELRGFGVAFTLTLSSLSLIISSVANPVAMKALGWKYYIMFCVLDATFFMLVWFLFPETKGKSLEEVASVFDKNADGTLIDQATISVVFEKKVDHDGLSESRVEKL</sequence>
<dbReference type="PANTHER" id="PTHR48022">
    <property type="entry name" value="PLASTIDIC GLUCOSE TRANSPORTER 4"/>
    <property type="match status" value="1"/>
</dbReference>
<keyword evidence="6 8" id="KW-0472">Membrane</keyword>
<feature type="transmembrane region" description="Helical" evidence="8">
    <location>
        <begin position="119"/>
        <end position="141"/>
    </location>
</feature>
<keyword evidence="5 8" id="KW-1133">Transmembrane helix</keyword>
<comment type="similarity">
    <text evidence="2 7">Belongs to the major facilitator superfamily. Sugar transporter (TC 2.A.1.1) family.</text>
</comment>
<feature type="transmembrane region" description="Helical" evidence="8">
    <location>
        <begin position="464"/>
        <end position="483"/>
    </location>
</feature>
<evidence type="ECO:0000256" key="6">
    <source>
        <dbReference type="ARBA" id="ARBA00023136"/>
    </source>
</evidence>
<reference evidence="10 11" key="1">
    <citation type="journal article" date="2019" name="Microbiol. Resour. Announc.">
        <title>High-quality draft genome sequence of Fusarium oxysporum f. sp. cubense strain 160527, a causal agent of Panama disease.</title>
        <authorList>
            <person name="Asai S."/>
            <person name="Ayukawa Y."/>
            <person name="Gan P."/>
            <person name="Masuda S."/>
            <person name="Komatsu K."/>
            <person name="Shirasu K."/>
            <person name="Arie T."/>
        </authorList>
    </citation>
    <scope>NUCLEOTIDE SEQUENCE [LARGE SCALE GENOMIC DNA]</scope>
    <source>
        <strain evidence="10 11">160527</strain>
    </source>
</reference>
<dbReference type="InterPro" id="IPR003663">
    <property type="entry name" value="Sugar/inositol_transpt"/>
</dbReference>
<dbReference type="NCBIfam" id="TIGR00879">
    <property type="entry name" value="SP"/>
    <property type="match status" value="1"/>
</dbReference>
<dbReference type="PANTHER" id="PTHR48022:SF3">
    <property type="entry name" value="HEXOSE TRANSPORTER PROTEIN (AFU_ORTHOLOGUE AFUA_8G04480)-RELATED"/>
    <property type="match status" value="1"/>
</dbReference>
<dbReference type="InterPro" id="IPR050360">
    <property type="entry name" value="MFS_Sugar_Transporters"/>
</dbReference>
<protein>
    <submittedName>
        <fullName evidence="10">Lactose permease</fullName>
    </submittedName>
</protein>
<evidence type="ECO:0000313" key="10">
    <source>
        <dbReference type="EMBL" id="TVY65032.1"/>
    </source>
</evidence>
<evidence type="ECO:0000259" key="9">
    <source>
        <dbReference type="PROSITE" id="PS50850"/>
    </source>
</evidence>
<feature type="transmembrane region" description="Helical" evidence="8">
    <location>
        <begin position="433"/>
        <end position="452"/>
    </location>
</feature>
<dbReference type="PROSITE" id="PS50850">
    <property type="entry name" value="MFS"/>
    <property type="match status" value="1"/>
</dbReference>